<dbReference type="PANTHER" id="PTHR43522">
    <property type="entry name" value="TRANSKETOLASE"/>
    <property type="match status" value="1"/>
</dbReference>
<comment type="caution">
    <text evidence="6">The sequence shown here is derived from an EMBL/GenBank/DDBJ whole genome shotgun (WGS) entry which is preliminary data.</text>
</comment>
<dbReference type="SUPFAM" id="SSF52518">
    <property type="entry name" value="Thiamin diphosphate-binding fold (THDP-binding)"/>
    <property type="match status" value="1"/>
</dbReference>
<dbReference type="PANTHER" id="PTHR43522:SF2">
    <property type="entry name" value="TRANSKETOLASE 1-RELATED"/>
    <property type="match status" value="1"/>
</dbReference>
<organism evidence="6">
    <name type="scientific">marine sediment metagenome</name>
    <dbReference type="NCBI Taxonomy" id="412755"/>
    <lineage>
        <taxon>unclassified sequences</taxon>
        <taxon>metagenomes</taxon>
        <taxon>ecological metagenomes</taxon>
    </lineage>
</organism>
<dbReference type="Gene3D" id="3.40.50.970">
    <property type="match status" value="1"/>
</dbReference>
<protein>
    <recommendedName>
        <fullName evidence="5">Transketolase N-terminal domain-containing protein</fullName>
    </recommendedName>
</protein>
<dbReference type="InterPro" id="IPR029061">
    <property type="entry name" value="THDP-binding"/>
</dbReference>
<dbReference type="GO" id="GO:0005829">
    <property type="term" value="C:cytosol"/>
    <property type="evidence" value="ECO:0007669"/>
    <property type="project" value="TreeGrafter"/>
</dbReference>
<evidence type="ECO:0000313" key="6">
    <source>
        <dbReference type="EMBL" id="GAI82349.1"/>
    </source>
</evidence>
<dbReference type="Pfam" id="PF00456">
    <property type="entry name" value="Transketolase_N"/>
    <property type="match status" value="1"/>
</dbReference>
<evidence type="ECO:0000256" key="2">
    <source>
        <dbReference type="ARBA" id="ARBA00022679"/>
    </source>
</evidence>
<dbReference type="GO" id="GO:0004802">
    <property type="term" value="F:transketolase activity"/>
    <property type="evidence" value="ECO:0007669"/>
    <property type="project" value="TreeGrafter"/>
</dbReference>
<dbReference type="AlphaFoldDB" id="X1TQM9"/>
<evidence type="ECO:0000259" key="5">
    <source>
        <dbReference type="Pfam" id="PF00456"/>
    </source>
</evidence>
<dbReference type="InterPro" id="IPR033247">
    <property type="entry name" value="Transketolase_fam"/>
</dbReference>
<dbReference type="InterPro" id="IPR049557">
    <property type="entry name" value="Transketolase_CS"/>
</dbReference>
<name>X1TQM9_9ZZZZ</name>
<dbReference type="EMBL" id="BARW01009590">
    <property type="protein sequence ID" value="GAI82349.1"/>
    <property type="molecule type" value="Genomic_DNA"/>
</dbReference>
<feature type="domain" description="Transketolase N-terminal" evidence="5">
    <location>
        <begin position="8"/>
        <end position="58"/>
    </location>
</feature>
<dbReference type="PROSITE" id="PS00801">
    <property type="entry name" value="TRANSKETOLASE_1"/>
    <property type="match status" value="1"/>
</dbReference>
<evidence type="ECO:0000256" key="3">
    <source>
        <dbReference type="ARBA" id="ARBA00022723"/>
    </source>
</evidence>
<accession>X1TQM9</accession>
<reference evidence="6" key="1">
    <citation type="journal article" date="2014" name="Front. Microbiol.">
        <title>High frequency of phylogenetically diverse reductive dehalogenase-homologous genes in deep subseafloor sedimentary metagenomes.</title>
        <authorList>
            <person name="Kawai M."/>
            <person name="Futagami T."/>
            <person name="Toyoda A."/>
            <person name="Takaki Y."/>
            <person name="Nishi S."/>
            <person name="Hori S."/>
            <person name="Arai W."/>
            <person name="Tsubouchi T."/>
            <person name="Morono Y."/>
            <person name="Uchiyama I."/>
            <person name="Ito T."/>
            <person name="Fujiyama A."/>
            <person name="Inagaki F."/>
            <person name="Takami H."/>
        </authorList>
    </citation>
    <scope>NUCLEOTIDE SEQUENCE</scope>
    <source>
        <strain evidence="6">Expedition CK06-06</strain>
    </source>
</reference>
<evidence type="ECO:0000256" key="4">
    <source>
        <dbReference type="ARBA" id="ARBA00023052"/>
    </source>
</evidence>
<evidence type="ECO:0000256" key="1">
    <source>
        <dbReference type="ARBA" id="ARBA00001964"/>
    </source>
</evidence>
<comment type="cofactor">
    <cofactor evidence="1">
        <name>thiamine diphosphate</name>
        <dbReference type="ChEBI" id="CHEBI:58937"/>
    </cofactor>
</comment>
<keyword evidence="4" id="KW-0786">Thiamine pyrophosphate</keyword>
<sequence>MSDQATREQKCINTIRFLAADAIQKANSGHPGMPMGAAAMAYVLWTKYLKHNPKNPHCSQERWGLTLNL</sequence>
<dbReference type="InterPro" id="IPR005474">
    <property type="entry name" value="Transketolase_N"/>
</dbReference>
<gene>
    <name evidence="6" type="ORF">S12H4_19229</name>
</gene>
<keyword evidence="2" id="KW-0808">Transferase</keyword>
<dbReference type="GO" id="GO:0006098">
    <property type="term" value="P:pentose-phosphate shunt"/>
    <property type="evidence" value="ECO:0007669"/>
    <property type="project" value="TreeGrafter"/>
</dbReference>
<proteinExistence type="predicted"/>
<dbReference type="GO" id="GO:0046872">
    <property type="term" value="F:metal ion binding"/>
    <property type="evidence" value="ECO:0007669"/>
    <property type="project" value="UniProtKB-KW"/>
</dbReference>
<keyword evidence="3" id="KW-0479">Metal-binding</keyword>